<gene>
    <name evidence="3" type="ORF">ACIBP4_16460</name>
</gene>
<sequence length="73" mass="7918">MAVIYQLLFHLVVLVVLGALVLYAFVRLAVALGWAVRRGVVALPSALRSLTREPSPGGAFNDSRDVWPMPADD</sequence>
<dbReference type="Proteomes" id="UP001612812">
    <property type="component" value="Unassembled WGS sequence"/>
</dbReference>
<dbReference type="EMBL" id="JBITLE010000005">
    <property type="protein sequence ID" value="MFI7263875.1"/>
    <property type="molecule type" value="Genomic_DNA"/>
</dbReference>
<evidence type="ECO:0000256" key="1">
    <source>
        <dbReference type="SAM" id="MobiDB-lite"/>
    </source>
</evidence>
<dbReference type="RefSeq" id="WP_396760296.1">
    <property type="nucleotide sequence ID" value="NZ_JBITLA010000005.1"/>
</dbReference>
<accession>A0ABW7ZM08</accession>
<feature type="region of interest" description="Disordered" evidence="1">
    <location>
        <begin position="52"/>
        <end position="73"/>
    </location>
</feature>
<name>A0ABW7ZM08_9ACTN</name>
<organism evidence="3 4">
    <name type="scientific">Micromonospora maritima</name>
    <dbReference type="NCBI Taxonomy" id="986711"/>
    <lineage>
        <taxon>Bacteria</taxon>
        <taxon>Bacillati</taxon>
        <taxon>Actinomycetota</taxon>
        <taxon>Actinomycetes</taxon>
        <taxon>Micromonosporales</taxon>
        <taxon>Micromonosporaceae</taxon>
        <taxon>Micromonospora</taxon>
    </lineage>
</organism>
<keyword evidence="2" id="KW-0812">Transmembrane</keyword>
<reference evidence="3 4" key="1">
    <citation type="submission" date="2024-10" db="EMBL/GenBank/DDBJ databases">
        <title>The Natural Products Discovery Center: Release of the First 8490 Sequenced Strains for Exploring Actinobacteria Biosynthetic Diversity.</title>
        <authorList>
            <person name="Kalkreuter E."/>
            <person name="Kautsar S.A."/>
            <person name="Yang D."/>
            <person name="Bader C.D."/>
            <person name="Teijaro C.N."/>
            <person name="Fluegel L."/>
            <person name="Davis C.M."/>
            <person name="Simpson J.R."/>
            <person name="Lauterbach L."/>
            <person name="Steele A.D."/>
            <person name="Gui C."/>
            <person name="Meng S."/>
            <person name="Li G."/>
            <person name="Viehrig K."/>
            <person name="Ye F."/>
            <person name="Su P."/>
            <person name="Kiefer A.F."/>
            <person name="Nichols A."/>
            <person name="Cepeda A.J."/>
            <person name="Yan W."/>
            <person name="Fan B."/>
            <person name="Jiang Y."/>
            <person name="Adhikari A."/>
            <person name="Zheng C.-J."/>
            <person name="Schuster L."/>
            <person name="Cowan T.M."/>
            <person name="Smanski M.J."/>
            <person name="Chevrette M.G."/>
            <person name="De Carvalho L.P.S."/>
            <person name="Shen B."/>
        </authorList>
    </citation>
    <scope>NUCLEOTIDE SEQUENCE [LARGE SCALE GENOMIC DNA]</scope>
    <source>
        <strain evidence="3 4">NPDC049845</strain>
    </source>
</reference>
<feature type="transmembrane region" description="Helical" evidence="2">
    <location>
        <begin position="7"/>
        <end position="26"/>
    </location>
</feature>
<evidence type="ECO:0000313" key="4">
    <source>
        <dbReference type="Proteomes" id="UP001612812"/>
    </source>
</evidence>
<keyword evidence="4" id="KW-1185">Reference proteome</keyword>
<keyword evidence="2" id="KW-0472">Membrane</keyword>
<protein>
    <submittedName>
        <fullName evidence="3">Uncharacterized protein</fullName>
    </submittedName>
</protein>
<keyword evidence="2" id="KW-1133">Transmembrane helix</keyword>
<proteinExistence type="predicted"/>
<comment type="caution">
    <text evidence="3">The sequence shown here is derived from an EMBL/GenBank/DDBJ whole genome shotgun (WGS) entry which is preliminary data.</text>
</comment>
<evidence type="ECO:0000256" key="2">
    <source>
        <dbReference type="SAM" id="Phobius"/>
    </source>
</evidence>
<evidence type="ECO:0000313" key="3">
    <source>
        <dbReference type="EMBL" id="MFI7263875.1"/>
    </source>
</evidence>